<dbReference type="AlphaFoldDB" id="A0AAU7VQF4"/>
<dbReference type="PANTHER" id="PTHR14269">
    <property type="entry name" value="CDP-DIACYLGLYCEROL--GLYCEROL-3-PHOSPHATE 3-PHOSPHATIDYLTRANSFERASE-RELATED"/>
    <property type="match status" value="1"/>
</dbReference>
<sequence length="192" mass="20599">MNLANKITIARIFLAPLFILIISGVQYGEFAAAFFFILAASTDGLDGYIARKKKQVTTFGKFLDPLADKLLITAALFALVGLGSIGPLVGFVIVSREFAVTGLRVIAAGEGIVISASKWGKLKTVSQIVAISALTIDAGVKAHELFSTTWVVRMPVELIAQLSLVIAILLTVFSGIDYFYKNKEVIIQGGFK</sequence>
<evidence type="ECO:0000256" key="3">
    <source>
        <dbReference type="ARBA" id="ARBA00005042"/>
    </source>
</evidence>
<evidence type="ECO:0000256" key="16">
    <source>
        <dbReference type="NCBIfam" id="TIGR00560"/>
    </source>
</evidence>
<evidence type="ECO:0000256" key="14">
    <source>
        <dbReference type="ARBA" id="ARBA00023264"/>
    </source>
</evidence>
<feature type="transmembrane region" description="Helical" evidence="18">
    <location>
        <begin position="158"/>
        <end position="180"/>
    </location>
</feature>
<evidence type="ECO:0000256" key="1">
    <source>
        <dbReference type="ARBA" id="ARBA00003973"/>
    </source>
</evidence>
<keyword evidence="13" id="KW-0594">Phospholipid biosynthesis</keyword>
<reference evidence="19" key="2">
    <citation type="submission" date="2024-06" db="EMBL/GenBank/DDBJ databases">
        <authorList>
            <person name="Petrova K.O."/>
            <person name="Toshchakov S.V."/>
            <person name="Boltjanskaja Y.V."/>
            <person name="Kevbrin V."/>
        </authorList>
    </citation>
    <scope>NUCLEOTIDE SEQUENCE</scope>
    <source>
        <strain evidence="19">Z-910T</strain>
    </source>
</reference>
<keyword evidence="12 18" id="KW-0472">Membrane</keyword>
<dbReference type="InterPro" id="IPR043130">
    <property type="entry name" value="CDP-OH_PTrfase_TM_dom"/>
</dbReference>
<organism evidence="19">
    <name type="scientific">Proteinivorax tanatarense</name>
    <dbReference type="NCBI Taxonomy" id="1260629"/>
    <lineage>
        <taxon>Bacteria</taxon>
        <taxon>Bacillati</taxon>
        <taxon>Bacillota</taxon>
        <taxon>Clostridia</taxon>
        <taxon>Eubacteriales</taxon>
        <taxon>Proteinivoracaceae</taxon>
        <taxon>Proteinivorax</taxon>
    </lineage>
</organism>
<evidence type="ECO:0000256" key="8">
    <source>
        <dbReference type="ARBA" id="ARBA00022679"/>
    </source>
</evidence>
<dbReference type="PIRSF" id="PIRSF000847">
    <property type="entry name" value="Phos_ph_gly_syn"/>
    <property type="match status" value="1"/>
</dbReference>
<evidence type="ECO:0000256" key="5">
    <source>
        <dbReference type="ARBA" id="ARBA00013170"/>
    </source>
</evidence>
<dbReference type="GO" id="GO:0046474">
    <property type="term" value="P:glycerophospholipid biosynthetic process"/>
    <property type="evidence" value="ECO:0007669"/>
    <property type="project" value="TreeGrafter"/>
</dbReference>
<dbReference type="InterPro" id="IPR048254">
    <property type="entry name" value="CDP_ALCOHOL_P_TRANSF_CS"/>
</dbReference>
<protein>
    <recommendedName>
        <fullName evidence="6 16">CDP-diacylglycerol--glycerol-3-phosphate 3-phosphatidyltransferase</fullName>
        <ecNumber evidence="5 16">2.7.8.5</ecNumber>
    </recommendedName>
</protein>
<proteinExistence type="inferred from homology"/>
<name>A0AAU7VQF4_9FIRM</name>
<keyword evidence="11" id="KW-0443">Lipid metabolism</keyword>
<dbReference type="PROSITE" id="PS00379">
    <property type="entry name" value="CDP_ALCOHOL_P_TRANSF"/>
    <property type="match status" value="1"/>
</dbReference>
<keyword evidence="14" id="KW-1208">Phospholipid metabolism</keyword>
<comment type="subcellular location">
    <subcellularLocation>
        <location evidence="2">Membrane</location>
        <topology evidence="2">Multi-pass membrane protein</topology>
    </subcellularLocation>
</comment>
<comment type="catalytic activity">
    <reaction evidence="15">
        <text>a CDP-1,2-diacyl-sn-glycerol + sn-glycerol 3-phosphate = a 1,2-diacyl-sn-glycero-3-phospho-(1'-sn-glycero-3'-phosphate) + CMP + H(+)</text>
        <dbReference type="Rhea" id="RHEA:12593"/>
        <dbReference type="ChEBI" id="CHEBI:15378"/>
        <dbReference type="ChEBI" id="CHEBI:57597"/>
        <dbReference type="ChEBI" id="CHEBI:58332"/>
        <dbReference type="ChEBI" id="CHEBI:60110"/>
        <dbReference type="ChEBI" id="CHEBI:60377"/>
        <dbReference type="EC" id="2.7.8.5"/>
    </reaction>
</comment>
<comment type="pathway">
    <text evidence="3">Phospholipid metabolism; phosphatidylglycerol biosynthesis; phosphatidylglycerol from CDP-diacylglycerol: step 1/2.</text>
</comment>
<keyword evidence="9 18" id="KW-0812">Transmembrane</keyword>
<dbReference type="Pfam" id="PF01066">
    <property type="entry name" value="CDP-OH_P_transf"/>
    <property type="match status" value="1"/>
</dbReference>
<evidence type="ECO:0000256" key="10">
    <source>
        <dbReference type="ARBA" id="ARBA00022989"/>
    </source>
</evidence>
<evidence type="ECO:0000313" key="19">
    <source>
        <dbReference type="EMBL" id="XBX76291.1"/>
    </source>
</evidence>
<dbReference type="Gene3D" id="1.20.120.1760">
    <property type="match status" value="1"/>
</dbReference>
<evidence type="ECO:0000256" key="13">
    <source>
        <dbReference type="ARBA" id="ARBA00023209"/>
    </source>
</evidence>
<dbReference type="GO" id="GO:0008444">
    <property type="term" value="F:CDP-diacylglycerol-glycerol-3-phosphate 3-phosphatidyltransferase activity"/>
    <property type="evidence" value="ECO:0007669"/>
    <property type="project" value="UniProtKB-UniRule"/>
</dbReference>
<dbReference type="EMBL" id="CP158367">
    <property type="protein sequence ID" value="XBX76291.1"/>
    <property type="molecule type" value="Genomic_DNA"/>
</dbReference>
<evidence type="ECO:0000256" key="15">
    <source>
        <dbReference type="ARBA" id="ARBA00048586"/>
    </source>
</evidence>
<keyword evidence="10 18" id="KW-1133">Transmembrane helix</keyword>
<dbReference type="InterPro" id="IPR000462">
    <property type="entry name" value="CDP-OH_P_trans"/>
</dbReference>
<evidence type="ECO:0000256" key="12">
    <source>
        <dbReference type="ARBA" id="ARBA00023136"/>
    </source>
</evidence>
<feature type="transmembrane region" description="Helical" evidence="18">
    <location>
        <begin position="7"/>
        <end position="25"/>
    </location>
</feature>
<evidence type="ECO:0000256" key="9">
    <source>
        <dbReference type="ARBA" id="ARBA00022692"/>
    </source>
</evidence>
<gene>
    <name evidence="19" type="primary">pgsA</name>
    <name evidence="19" type="ORF">PRVXT_001476</name>
</gene>
<reference evidence="19" key="1">
    <citation type="journal article" date="2013" name="Extremophiles">
        <title>Proteinivorax tanatarense gen. nov., sp. nov., an anaerobic, haloalkaliphilic, proteolytic bacterium isolated from a decaying algal bloom, and proposal of Proteinivoraceae fam. nov.</title>
        <authorList>
            <person name="Kevbrin V."/>
            <person name="Boltyanskaya Y."/>
            <person name="Zhilina T."/>
            <person name="Kolganova T."/>
            <person name="Lavrentjeva E."/>
            <person name="Kuznetsov B."/>
        </authorList>
    </citation>
    <scope>NUCLEOTIDE SEQUENCE</scope>
    <source>
        <strain evidence="19">Z-910T</strain>
    </source>
</reference>
<comment type="function">
    <text evidence="1">This protein catalyzes the committed step to the synthesis of the acidic phospholipids.</text>
</comment>
<evidence type="ECO:0000256" key="2">
    <source>
        <dbReference type="ARBA" id="ARBA00004141"/>
    </source>
</evidence>
<evidence type="ECO:0000256" key="7">
    <source>
        <dbReference type="ARBA" id="ARBA00022516"/>
    </source>
</evidence>
<dbReference type="RefSeq" id="WP_350345025.1">
    <property type="nucleotide sequence ID" value="NZ_CP158367.1"/>
</dbReference>
<evidence type="ECO:0000256" key="6">
    <source>
        <dbReference type="ARBA" id="ARBA00014944"/>
    </source>
</evidence>
<keyword evidence="8 17" id="KW-0808">Transferase</keyword>
<feature type="transmembrane region" description="Helical" evidence="18">
    <location>
        <begin position="70"/>
        <end position="94"/>
    </location>
</feature>
<dbReference type="EC" id="2.7.8.5" evidence="5 16"/>
<evidence type="ECO:0000256" key="18">
    <source>
        <dbReference type="SAM" id="Phobius"/>
    </source>
</evidence>
<dbReference type="InterPro" id="IPR004570">
    <property type="entry name" value="Phosphatidylglycerol_P_synth"/>
</dbReference>
<evidence type="ECO:0000256" key="17">
    <source>
        <dbReference type="RuleBase" id="RU003750"/>
    </source>
</evidence>
<dbReference type="InterPro" id="IPR050324">
    <property type="entry name" value="CDP-alcohol_PTase-I"/>
</dbReference>
<keyword evidence="7" id="KW-0444">Lipid biosynthesis</keyword>
<evidence type="ECO:0000256" key="4">
    <source>
        <dbReference type="ARBA" id="ARBA00010441"/>
    </source>
</evidence>
<dbReference type="GO" id="GO:0016020">
    <property type="term" value="C:membrane"/>
    <property type="evidence" value="ECO:0007669"/>
    <property type="project" value="UniProtKB-SubCell"/>
</dbReference>
<dbReference type="NCBIfam" id="TIGR00560">
    <property type="entry name" value="pgsA"/>
    <property type="match status" value="1"/>
</dbReference>
<accession>A0AAU7VQF4</accession>
<evidence type="ECO:0000256" key="11">
    <source>
        <dbReference type="ARBA" id="ARBA00023098"/>
    </source>
</evidence>
<dbReference type="PANTHER" id="PTHR14269:SF62">
    <property type="entry name" value="CDP-DIACYLGLYCEROL--GLYCEROL-3-PHOSPHATE 3-PHOSPHATIDYLTRANSFERASE 1, CHLOROPLASTIC"/>
    <property type="match status" value="1"/>
</dbReference>
<comment type="similarity">
    <text evidence="4 17">Belongs to the CDP-alcohol phosphatidyltransferase class-I family.</text>
</comment>